<evidence type="ECO:0000256" key="1">
    <source>
        <dbReference type="SAM" id="MobiDB-lite"/>
    </source>
</evidence>
<reference evidence="2 3" key="1">
    <citation type="submission" date="2011-03" db="EMBL/GenBank/DDBJ databases">
        <authorList>
            <person name="Muzny D."/>
            <person name="Qin X."/>
            <person name="Deng J."/>
            <person name="Jiang H."/>
            <person name="Liu Y."/>
            <person name="Qu J."/>
            <person name="Song X.-Z."/>
            <person name="Zhang L."/>
            <person name="Thornton R."/>
            <person name="Coyle M."/>
            <person name="Francisco L."/>
            <person name="Jackson L."/>
            <person name="Javaid M."/>
            <person name="Korchina V."/>
            <person name="Kovar C."/>
            <person name="Mata R."/>
            <person name="Mathew T."/>
            <person name="Ngo R."/>
            <person name="Nguyen L."/>
            <person name="Nguyen N."/>
            <person name="Okwuonu G."/>
            <person name="Ongeri F."/>
            <person name="Pham C."/>
            <person name="Simmons D."/>
            <person name="Wilczek-Boney K."/>
            <person name="Hale W."/>
            <person name="Jakkamsetti A."/>
            <person name="Pham P."/>
            <person name="Ruth R."/>
            <person name="San Lucas F."/>
            <person name="Warren J."/>
            <person name="Zhang J."/>
            <person name="Zhao Z."/>
            <person name="Zhou C."/>
            <person name="Zhu D."/>
            <person name="Lee S."/>
            <person name="Bess C."/>
            <person name="Blankenburg K."/>
            <person name="Forbes L."/>
            <person name="Fu Q."/>
            <person name="Gubbala S."/>
            <person name="Hirani K."/>
            <person name="Jayaseelan J.C."/>
            <person name="Lara F."/>
            <person name="Munidasa M."/>
            <person name="Palculict T."/>
            <person name="Patil S."/>
            <person name="Pu L.-L."/>
            <person name="Saada N."/>
            <person name="Tang L."/>
            <person name="Weissenberger G."/>
            <person name="Zhu Y."/>
            <person name="Hemphill L."/>
            <person name="Shang Y."/>
            <person name="Youmans B."/>
            <person name="Ayvaz T."/>
            <person name="Ross M."/>
            <person name="Santibanez J."/>
            <person name="Aqrawi P."/>
            <person name="Gross S."/>
            <person name="Joshi V."/>
            <person name="Fowler G."/>
            <person name="Nazareth L."/>
            <person name="Reid J."/>
            <person name="Worley K."/>
            <person name="Petrosino J."/>
            <person name="Highlander S."/>
            <person name="Gibbs R."/>
        </authorList>
    </citation>
    <scope>NUCLEOTIDE SEQUENCE [LARGE SCALE GENOMIC DNA]</scope>
    <source>
        <strain evidence="2 3">SK1056</strain>
    </source>
</reference>
<accession>F3UF58</accession>
<evidence type="ECO:0000313" key="2">
    <source>
        <dbReference type="EMBL" id="EGJ36052.1"/>
    </source>
</evidence>
<feature type="non-terminal residue" evidence="2">
    <location>
        <position position="47"/>
    </location>
</feature>
<dbReference type="AlphaFoldDB" id="F3UF58"/>
<name>F3UF58_STRSA</name>
<sequence>MAFQPHEVKAFDFGGGFSSSSFGSSFSSSDYAPISSNSSSSLSNIST</sequence>
<feature type="region of interest" description="Disordered" evidence="1">
    <location>
        <begin position="22"/>
        <end position="47"/>
    </location>
</feature>
<protein>
    <submittedName>
        <fullName evidence="2">Uncharacterized protein</fullName>
    </submittedName>
</protein>
<dbReference type="HOGENOM" id="CLU_3193523_0_0_9"/>
<dbReference type="Proteomes" id="UP000004171">
    <property type="component" value="Unassembled WGS sequence"/>
</dbReference>
<comment type="caution">
    <text evidence="2">The sequence shown here is derived from an EMBL/GenBank/DDBJ whole genome shotgun (WGS) entry which is preliminary data.</text>
</comment>
<gene>
    <name evidence="2" type="ORF">HMPREF9393_2262</name>
</gene>
<organism evidence="2 3">
    <name type="scientific">Streptococcus sanguinis SK1056</name>
    <dbReference type="NCBI Taxonomy" id="888820"/>
    <lineage>
        <taxon>Bacteria</taxon>
        <taxon>Bacillati</taxon>
        <taxon>Bacillota</taxon>
        <taxon>Bacilli</taxon>
        <taxon>Lactobacillales</taxon>
        <taxon>Streptococcaceae</taxon>
        <taxon>Streptococcus</taxon>
    </lineage>
</organism>
<proteinExistence type="predicted"/>
<dbReference type="EMBL" id="AFFL01000009">
    <property type="protein sequence ID" value="EGJ36052.1"/>
    <property type="molecule type" value="Genomic_DNA"/>
</dbReference>
<evidence type="ECO:0000313" key="3">
    <source>
        <dbReference type="Proteomes" id="UP000004171"/>
    </source>
</evidence>